<gene>
    <name evidence="2" type="ORF">D5S19_06760</name>
</gene>
<evidence type="ECO:0000313" key="3">
    <source>
        <dbReference type="Proteomes" id="UP000285112"/>
    </source>
</evidence>
<dbReference type="GO" id="GO:1902201">
    <property type="term" value="P:negative regulation of bacterial-type flagellum-dependent cell motility"/>
    <property type="evidence" value="ECO:0007669"/>
    <property type="project" value="TreeGrafter"/>
</dbReference>
<dbReference type="GO" id="GO:0052621">
    <property type="term" value="F:diguanylate cyclase activity"/>
    <property type="evidence" value="ECO:0007669"/>
    <property type="project" value="TreeGrafter"/>
</dbReference>
<dbReference type="GO" id="GO:0043709">
    <property type="term" value="P:cell adhesion involved in single-species biofilm formation"/>
    <property type="evidence" value="ECO:0007669"/>
    <property type="project" value="TreeGrafter"/>
</dbReference>
<dbReference type="OrthoDB" id="23692at2"/>
<dbReference type="Pfam" id="PF00990">
    <property type="entry name" value="GGDEF"/>
    <property type="match status" value="1"/>
</dbReference>
<dbReference type="InterPro" id="IPR029787">
    <property type="entry name" value="Nucleotide_cyclase"/>
</dbReference>
<sequence>MSDAWLVGRARELIAAVQRPAHESQLAIVAIMDELLEETLRRGEPTLVAELLRASAFSRLVTRGLAAEAEPRLDEMLAHTRRHGLSLLRADAHALRGRRLVLAAQEDAALTEIARALAILDDSTIPDRQVGVRNWNRMQSNALIDCWTVLNQLGVYEAAEEVIGRAHQAIRESASPHEITLQLMNRVKMLLGWGLRLERVERYDEAAEKFRTASSMAVAAEGPFAESLFPRKAGVAAVDQVGILAAALALHHPAAEHVERLQRLYDEHHFSAEQDLVLVALGRCLDEAGRRTEALSLMREAQREISETPSQPSMRLTITRELARLDPEASNQSLIDYATALEMEMWSLRESQIATLNARREHERLSAEHGAITQQALQDPLTGLPNRRALDERLRALSSSADAQPLAVALVDLDGFKGVNDKQSHAEGDNVLRVVASTLRDTLRGDDVVARYGGDEFIALLPGTPASAAKMALGRAASSVASLPHHLSHGVTLSIGLVSLRPQERAEQVLARADAAMYQAKRGGGNQVASANSMAGDGAVGHSAESFAADPAWAAEDPT</sequence>
<dbReference type="PROSITE" id="PS50887">
    <property type="entry name" value="GGDEF"/>
    <property type="match status" value="1"/>
</dbReference>
<dbReference type="Gene3D" id="3.30.70.270">
    <property type="match status" value="1"/>
</dbReference>
<accession>A0A419I8E0</accession>
<dbReference type="Proteomes" id="UP000285112">
    <property type="component" value="Unassembled WGS sequence"/>
</dbReference>
<dbReference type="InterPro" id="IPR050469">
    <property type="entry name" value="Diguanylate_Cyclase"/>
</dbReference>
<dbReference type="RefSeq" id="WP_120022455.1">
    <property type="nucleotide sequence ID" value="NZ_QZFV01000064.1"/>
</dbReference>
<evidence type="ECO:0000313" key="2">
    <source>
        <dbReference type="EMBL" id="RJQ88441.1"/>
    </source>
</evidence>
<dbReference type="AlphaFoldDB" id="A0A419I8E0"/>
<proteinExistence type="predicted"/>
<comment type="caution">
    <text evidence="2">The sequence shown here is derived from an EMBL/GenBank/DDBJ whole genome shotgun (WGS) entry which is preliminary data.</text>
</comment>
<dbReference type="SUPFAM" id="SSF55073">
    <property type="entry name" value="Nucleotide cyclase"/>
    <property type="match status" value="1"/>
</dbReference>
<protein>
    <submittedName>
        <fullName evidence="2">Diguanylate cyclase</fullName>
    </submittedName>
</protein>
<dbReference type="NCBIfam" id="TIGR00254">
    <property type="entry name" value="GGDEF"/>
    <property type="match status" value="1"/>
</dbReference>
<dbReference type="EMBL" id="QZFV01000064">
    <property type="protein sequence ID" value="RJQ88441.1"/>
    <property type="molecule type" value="Genomic_DNA"/>
</dbReference>
<dbReference type="InterPro" id="IPR011990">
    <property type="entry name" value="TPR-like_helical_dom_sf"/>
</dbReference>
<keyword evidence="3" id="KW-1185">Reference proteome</keyword>
<feature type="domain" description="GGDEF" evidence="1">
    <location>
        <begin position="404"/>
        <end position="533"/>
    </location>
</feature>
<dbReference type="InterPro" id="IPR000160">
    <property type="entry name" value="GGDEF_dom"/>
</dbReference>
<dbReference type="FunFam" id="3.30.70.270:FF:000001">
    <property type="entry name" value="Diguanylate cyclase domain protein"/>
    <property type="match status" value="1"/>
</dbReference>
<dbReference type="InterPro" id="IPR043128">
    <property type="entry name" value="Rev_trsase/Diguanyl_cyclase"/>
</dbReference>
<dbReference type="PANTHER" id="PTHR45138">
    <property type="entry name" value="REGULATORY COMPONENTS OF SENSORY TRANSDUCTION SYSTEM"/>
    <property type="match status" value="1"/>
</dbReference>
<dbReference type="SUPFAM" id="SSF48452">
    <property type="entry name" value="TPR-like"/>
    <property type="match status" value="1"/>
</dbReference>
<dbReference type="PANTHER" id="PTHR45138:SF24">
    <property type="entry name" value="DIGUANYLATE CYCLASE DGCC-RELATED"/>
    <property type="match status" value="1"/>
</dbReference>
<organism evidence="2 3">
    <name type="scientific">Amycolatopsis panacis</name>
    <dbReference type="NCBI Taxonomy" id="2340917"/>
    <lineage>
        <taxon>Bacteria</taxon>
        <taxon>Bacillati</taxon>
        <taxon>Actinomycetota</taxon>
        <taxon>Actinomycetes</taxon>
        <taxon>Pseudonocardiales</taxon>
        <taxon>Pseudonocardiaceae</taxon>
        <taxon>Amycolatopsis</taxon>
    </lineage>
</organism>
<dbReference type="GO" id="GO:0005886">
    <property type="term" value="C:plasma membrane"/>
    <property type="evidence" value="ECO:0007669"/>
    <property type="project" value="TreeGrafter"/>
</dbReference>
<dbReference type="SMART" id="SM00267">
    <property type="entry name" value="GGDEF"/>
    <property type="match status" value="1"/>
</dbReference>
<dbReference type="Gene3D" id="1.25.40.10">
    <property type="entry name" value="Tetratricopeptide repeat domain"/>
    <property type="match status" value="1"/>
</dbReference>
<name>A0A419I8E0_9PSEU</name>
<evidence type="ECO:0000259" key="1">
    <source>
        <dbReference type="PROSITE" id="PS50887"/>
    </source>
</evidence>
<dbReference type="CDD" id="cd01949">
    <property type="entry name" value="GGDEF"/>
    <property type="match status" value="1"/>
</dbReference>
<reference evidence="2 3" key="1">
    <citation type="submission" date="2018-09" db="EMBL/GenBank/DDBJ databases">
        <title>YIM PH 21725 draft genome.</title>
        <authorList>
            <person name="Miao C."/>
        </authorList>
    </citation>
    <scope>NUCLEOTIDE SEQUENCE [LARGE SCALE GENOMIC DNA]</scope>
    <source>
        <strain evidence="3">YIM PH21725</strain>
    </source>
</reference>